<proteinExistence type="predicted"/>
<comment type="caution">
    <text evidence="1">The sequence shown here is derived from an EMBL/GenBank/DDBJ whole genome shotgun (WGS) entry which is preliminary data.</text>
</comment>
<evidence type="ECO:0000313" key="1">
    <source>
        <dbReference type="EMBL" id="MEJ8305672.1"/>
    </source>
</evidence>
<gene>
    <name evidence="1" type="ORF">WKI47_17320</name>
</gene>
<dbReference type="EMBL" id="JBBKAR010000045">
    <property type="protein sequence ID" value="MEJ8305672.1"/>
    <property type="molecule type" value="Genomic_DNA"/>
</dbReference>
<accession>A0ACC6PFI2</accession>
<name>A0ACC6PFI2_9BACL</name>
<reference evidence="1" key="1">
    <citation type="submission" date="2024-03" db="EMBL/GenBank/DDBJ databases">
        <title>Whole genome sequecning of epiphytes from Marcgravia umbellata leaves.</title>
        <authorList>
            <person name="Kumar G."/>
            <person name="Savka M.A."/>
        </authorList>
    </citation>
    <scope>NUCLEOTIDE SEQUENCE</scope>
    <source>
        <strain evidence="1">RIT_BL5</strain>
    </source>
</reference>
<sequence length="545" mass="62320">MREASHLRTFEKQEKFIRIGWARIEKGQFKRALRAFNRANRPPNAEALLFIGYVQELLNEAEAAEKAYRRAAENGDPEGWTALAAVLVRTERRDQAFEILEKATAQQVPSAFLLRAGLYSEDAKTNEARIDYLRAAELGLTEGWNGLALHEFNQGHIEEALSCCREADRLGNLNAAHNMGLLLLNQDRTEEAKTWLIKSAESGMANAMYLLGELARDDGMWNEARSWHSQAAERGHFDARYGLEGTYTDKFDRKIRRVLEQRWTWDKQSAEQLGILYMNNNQLEKALAIWNAFADYGDPIGHYNLGVIYQRKNQIEKALEHYRLAAAEGNTEAAYNLGVHYQQIAQNPQLAKHWYERAASAGHLYAAYNLGNIYSEEKRLDYAKEMYEKAADRGFVKAQNNLAGVFLEEAEMRYEERLKQQEKGVPSIPLFGANGLARRLEAVPQPERDLIEQAENLYRKAADKDLDIASMNLASLLHDLDKLEESEHWYKIAVKQNDPEAQFGYAELLVELGREAEALRLYQASADQGWQQSVEHVQKYAQKKT</sequence>
<protein>
    <submittedName>
        <fullName evidence="1">Tetratricopeptide repeat protein</fullName>
    </submittedName>
</protein>
<dbReference type="Proteomes" id="UP001380953">
    <property type="component" value="Unassembled WGS sequence"/>
</dbReference>
<keyword evidence="2" id="KW-1185">Reference proteome</keyword>
<organism evidence="1 2">
    <name type="scientific">Saccharibacillus sacchari</name>
    <dbReference type="NCBI Taxonomy" id="456493"/>
    <lineage>
        <taxon>Bacteria</taxon>
        <taxon>Bacillati</taxon>
        <taxon>Bacillota</taxon>
        <taxon>Bacilli</taxon>
        <taxon>Bacillales</taxon>
        <taxon>Paenibacillaceae</taxon>
        <taxon>Saccharibacillus</taxon>
    </lineage>
</organism>
<evidence type="ECO:0000313" key="2">
    <source>
        <dbReference type="Proteomes" id="UP001380953"/>
    </source>
</evidence>